<evidence type="ECO:0000313" key="2">
    <source>
        <dbReference type="Proteomes" id="UP000499080"/>
    </source>
</evidence>
<dbReference type="Proteomes" id="UP000499080">
    <property type="component" value="Unassembled WGS sequence"/>
</dbReference>
<dbReference type="AlphaFoldDB" id="A0A4Y2AMZ2"/>
<gene>
    <name evidence="1" type="ORF">AVEN_225279_1</name>
</gene>
<accession>A0A4Y2AMZ2</accession>
<protein>
    <submittedName>
        <fullName evidence="1">Uncharacterized protein</fullName>
    </submittedName>
</protein>
<name>A0A4Y2AMZ2_ARAVE</name>
<sequence>MNVVSIPGSEEFEVLSPSCIEIVQCRNFNINATVYSRAQNPWGSLSVKWVYVEVLTLLPEGDMIDLTSALASEQTS</sequence>
<evidence type="ECO:0000313" key="1">
    <source>
        <dbReference type="EMBL" id="GBL80595.1"/>
    </source>
</evidence>
<proteinExistence type="predicted"/>
<reference evidence="1 2" key="1">
    <citation type="journal article" date="2019" name="Sci. Rep.">
        <title>Orb-weaving spider Araneus ventricosus genome elucidates the spidroin gene catalogue.</title>
        <authorList>
            <person name="Kono N."/>
            <person name="Nakamura H."/>
            <person name="Ohtoshi R."/>
            <person name="Moran D.A.P."/>
            <person name="Shinohara A."/>
            <person name="Yoshida Y."/>
            <person name="Fujiwara M."/>
            <person name="Mori M."/>
            <person name="Tomita M."/>
            <person name="Arakawa K."/>
        </authorList>
    </citation>
    <scope>NUCLEOTIDE SEQUENCE [LARGE SCALE GENOMIC DNA]</scope>
</reference>
<comment type="caution">
    <text evidence="1">The sequence shown here is derived from an EMBL/GenBank/DDBJ whole genome shotgun (WGS) entry which is preliminary data.</text>
</comment>
<dbReference type="EMBL" id="BGPR01000022">
    <property type="protein sequence ID" value="GBL80595.1"/>
    <property type="molecule type" value="Genomic_DNA"/>
</dbReference>
<organism evidence="1 2">
    <name type="scientific">Araneus ventricosus</name>
    <name type="common">Orbweaver spider</name>
    <name type="synonym">Epeira ventricosa</name>
    <dbReference type="NCBI Taxonomy" id="182803"/>
    <lineage>
        <taxon>Eukaryota</taxon>
        <taxon>Metazoa</taxon>
        <taxon>Ecdysozoa</taxon>
        <taxon>Arthropoda</taxon>
        <taxon>Chelicerata</taxon>
        <taxon>Arachnida</taxon>
        <taxon>Araneae</taxon>
        <taxon>Araneomorphae</taxon>
        <taxon>Entelegynae</taxon>
        <taxon>Araneoidea</taxon>
        <taxon>Araneidae</taxon>
        <taxon>Araneus</taxon>
    </lineage>
</organism>
<keyword evidence="2" id="KW-1185">Reference proteome</keyword>